<gene>
    <name evidence="2" type="ORF">A2Z67_02695</name>
</gene>
<feature type="region of interest" description="Disordered" evidence="1">
    <location>
        <begin position="1"/>
        <end position="60"/>
    </location>
</feature>
<dbReference type="EMBL" id="MGFQ01000035">
    <property type="protein sequence ID" value="OGM08894.1"/>
    <property type="molecule type" value="Genomic_DNA"/>
</dbReference>
<name>A0A1F7X1B4_9BACT</name>
<feature type="compositionally biased region" description="Low complexity" evidence="1">
    <location>
        <begin position="50"/>
        <end position="60"/>
    </location>
</feature>
<sequence>MAKKQDVGDNTQGITPQNVGAQLGSPDGTNLLNAGVAPGTNVGADKGEGETTTPPVETFTPSPVWTYIKAKEGNTFVEPTDLNKDNEQERIDTYFAGKYKTVEKQQININPLAIDLHNAVSQPDFDLAKWTQAKIGDTVVLGKTDEEVIRYDLVKTHGLFDETKNPGGLKEDDIKSYVDGLNTIQKKQEARRIRESIKQQQTSSQQQLQVDNKKLVDEQVKKISDERNVMLNKLFVDTRKIKEIAGLPLSQTQHEAFEPVFRELITPPSIDKDAPINELLSNNETLYRLAYMLLRQGEFKAYHTDLKEKVKQEIWDKLELNPEIQEGIPGQIVKTDVKTALSSPDRGS</sequence>
<protein>
    <submittedName>
        <fullName evidence="2">Uncharacterized protein</fullName>
    </submittedName>
</protein>
<evidence type="ECO:0000313" key="3">
    <source>
        <dbReference type="Proteomes" id="UP000176939"/>
    </source>
</evidence>
<organism evidence="2 3">
    <name type="scientific">Candidatus Woesebacteria bacterium RBG_13_36_22</name>
    <dbReference type="NCBI Taxonomy" id="1802478"/>
    <lineage>
        <taxon>Bacteria</taxon>
        <taxon>Candidatus Woeseibacteriota</taxon>
    </lineage>
</organism>
<dbReference type="AlphaFoldDB" id="A0A1F7X1B4"/>
<evidence type="ECO:0000256" key="1">
    <source>
        <dbReference type="SAM" id="MobiDB-lite"/>
    </source>
</evidence>
<evidence type="ECO:0000313" key="2">
    <source>
        <dbReference type="EMBL" id="OGM08894.1"/>
    </source>
</evidence>
<proteinExistence type="predicted"/>
<feature type="compositionally biased region" description="Polar residues" evidence="1">
    <location>
        <begin position="8"/>
        <end position="20"/>
    </location>
</feature>
<comment type="caution">
    <text evidence="2">The sequence shown here is derived from an EMBL/GenBank/DDBJ whole genome shotgun (WGS) entry which is preliminary data.</text>
</comment>
<reference evidence="2 3" key="1">
    <citation type="journal article" date="2016" name="Nat. Commun.">
        <title>Thousands of microbial genomes shed light on interconnected biogeochemical processes in an aquifer system.</title>
        <authorList>
            <person name="Anantharaman K."/>
            <person name="Brown C.T."/>
            <person name="Hug L.A."/>
            <person name="Sharon I."/>
            <person name="Castelle C.J."/>
            <person name="Probst A.J."/>
            <person name="Thomas B.C."/>
            <person name="Singh A."/>
            <person name="Wilkins M.J."/>
            <person name="Karaoz U."/>
            <person name="Brodie E.L."/>
            <person name="Williams K.H."/>
            <person name="Hubbard S.S."/>
            <person name="Banfield J.F."/>
        </authorList>
    </citation>
    <scope>NUCLEOTIDE SEQUENCE [LARGE SCALE GENOMIC DNA]</scope>
</reference>
<dbReference type="Proteomes" id="UP000176939">
    <property type="component" value="Unassembled WGS sequence"/>
</dbReference>
<accession>A0A1F7X1B4</accession>